<keyword evidence="1" id="KW-1133">Transmembrane helix</keyword>
<dbReference type="EMBL" id="FNOK01000022">
    <property type="protein sequence ID" value="SDY25470.1"/>
    <property type="molecule type" value="Genomic_DNA"/>
</dbReference>
<name>A0A1H3ICL0_9PSEU</name>
<proteinExistence type="predicted"/>
<keyword evidence="1" id="KW-0472">Membrane</keyword>
<accession>A0A1H3ICL0</accession>
<dbReference type="RefSeq" id="WP_093268791.1">
    <property type="nucleotide sequence ID" value="NZ_FNOK01000022.1"/>
</dbReference>
<feature type="transmembrane region" description="Helical" evidence="1">
    <location>
        <begin position="6"/>
        <end position="26"/>
    </location>
</feature>
<gene>
    <name evidence="2" type="ORF">SAMN05216215_1022126</name>
</gene>
<keyword evidence="1" id="KW-0812">Transmembrane</keyword>
<dbReference type="OrthoDB" id="3783200at2"/>
<protein>
    <recommendedName>
        <fullName evidence="4">DUF4247 domain-containing protein</fullName>
    </recommendedName>
</protein>
<reference evidence="3" key="1">
    <citation type="submission" date="2016-10" db="EMBL/GenBank/DDBJ databases">
        <authorList>
            <person name="Varghese N."/>
            <person name="Submissions S."/>
        </authorList>
    </citation>
    <scope>NUCLEOTIDE SEQUENCE [LARGE SCALE GENOMIC DNA]</scope>
    <source>
        <strain evidence="3">CGMCC 4.3530</strain>
    </source>
</reference>
<dbReference type="InterPro" id="IPR025341">
    <property type="entry name" value="DUF4247"/>
</dbReference>
<evidence type="ECO:0008006" key="4">
    <source>
        <dbReference type="Google" id="ProtNLM"/>
    </source>
</evidence>
<evidence type="ECO:0000313" key="2">
    <source>
        <dbReference type="EMBL" id="SDY25470.1"/>
    </source>
</evidence>
<keyword evidence="3" id="KW-1185">Reference proteome</keyword>
<organism evidence="2 3">
    <name type="scientific">Saccharopolyspora shandongensis</name>
    <dbReference type="NCBI Taxonomy" id="418495"/>
    <lineage>
        <taxon>Bacteria</taxon>
        <taxon>Bacillati</taxon>
        <taxon>Actinomycetota</taxon>
        <taxon>Actinomycetes</taxon>
        <taxon>Pseudonocardiales</taxon>
        <taxon>Pseudonocardiaceae</taxon>
        <taxon>Saccharopolyspora</taxon>
    </lineage>
</organism>
<dbReference type="Proteomes" id="UP000199529">
    <property type="component" value="Unassembled WGS sequence"/>
</dbReference>
<dbReference type="AlphaFoldDB" id="A0A1H3ICL0"/>
<dbReference type="Pfam" id="PF14042">
    <property type="entry name" value="DUF4247"/>
    <property type="match status" value="1"/>
</dbReference>
<dbReference type="STRING" id="418495.SAMN05216215_1022126"/>
<sequence length="145" mass="15638">MKPRFWFVIAGAAAVLALVIGLVAIFSTGTGPHGYVAKNYTRAAHLDLPGDSDNRAYTSPKPPSVVAAEITSKWRPQSQYADSSGIYLRYSDDAVIIQPQAPGSVIHLMDADRAYRRYHSHVGGVWGWSSPHGESFRGRGPGAGK</sequence>
<evidence type="ECO:0000313" key="3">
    <source>
        <dbReference type="Proteomes" id="UP000199529"/>
    </source>
</evidence>
<evidence type="ECO:0000256" key="1">
    <source>
        <dbReference type="SAM" id="Phobius"/>
    </source>
</evidence>